<evidence type="ECO:0000259" key="2">
    <source>
        <dbReference type="Pfam" id="PF01370"/>
    </source>
</evidence>
<sequence>MKILITGATGLIGRELVTLLLANQHTVHYLTTSKTKVAEKPNLKGFYWNPQAGKIEESCIYGVDAIIHLAGANIAKRWTKSYKQEIIESRTLSSELLFNLLKKTPHQVKQIITASGTAIYPESVSQVYDESATQTEDSFLSNVVKKWEASVNTFQVLGIKVCKLRTGIVFSEKGGALPEMVKPIAMGFGAAMGSGKQMQSWIHINDLVAMYRFALDNQLEGVYNAVSPNPVSNAVLTKAIAKVLKKPLWLPNLPEFVMKLILGEMAYLLFSSKNLSADKIQTLGFQFQFPEVESALRDLYK</sequence>
<dbReference type="Pfam" id="PF01370">
    <property type="entry name" value="Epimerase"/>
    <property type="match status" value="1"/>
</dbReference>
<dbReference type="NCBIfam" id="TIGR01777">
    <property type="entry name" value="yfcH"/>
    <property type="match status" value="1"/>
</dbReference>
<dbReference type="InterPro" id="IPR010099">
    <property type="entry name" value="SDR39U1"/>
</dbReference>
<dbReference type="Proteomes" id="UP001500968">
    <property type="component" value="Unassembled WGS sequence"/>
</dbReference>
<gene>
    <name evidence="4" type="ORF">GCM10022386_04570</name>
</gene>
<organism evidence="4 5">
    <name type="scientific">Flavobacterium cheonhonense</name>
    <dbReference type="NCBI Taxonomy" id="706185"/>
    <lineage>
        <taxon>Bacteria</taxon>
        <taxon>Pseudomonadati</taxon>
        <taxon>Bacteroidota</taxon>
        <taxon>Flavobacteriia</taxon>
        <taxon>Flavobacteriales</taxon>
        <taxon>Flavobacteriaceae</taxon>
        <taxon>Flavobacterium</taxon>
    </lineage>
</organism>
<feature type="domain" description="DUF1731" evidence="3">
    <location>
        <begin position="253"/>
        <end position="299"/>
    </location>
</feature>
<evidence type="ECO:0000256" key="1">
    <source>
        <dbReference type="ARBA" id="ARBA00009353"/>
    </source>
</evidence>
<name>A0ABP7TEX7_9FLAO</name>
<dbReference type="PANTHER" id="PTHR11092">
    <property type="entry name" value="SUGAR NUCLEOTIDE EPIMERASE RELATED"/>
    <property type="match status" value="1"/>
</dbReference>
<dbReference type="Gene3D" id="3.40.50.720">
    <property type="entry name" value="NAD(P)-binding Rossmann-like Domain"/>
    <property type="match status" value="1"/>
</dbReference>
<dbReference type="RefSeq" id="WP_324691146.1">
    <property type="nucleotide sequence ID" value="NZ_BAABCR010000004.1"/>
</dbReference>
<dbReference type="EMBL" id="BAABCR010000004">
    <property type="protein sequence ID" value="GAA4024496.1"/>
    <property type="molecule type" value="Genomic_DNA"/>
</dbReference>
<comment type="similarity">
    <text evidence="1">Belongs to the NAD(P)-dependent epimerase/dehydratase family. SDR39U1 subfamily.</text>
</comment>
<dbReference type="InterPro" id="IPR036291">
    <property type="entry name" value="NAD(P)-bd_dom_sf"/>
</dbReference>
<evidence type="ECO:0000259" key="3">
    <source>
        <dbReference type="Pfam" id="PF08338"/>
    </source>
</evidence>
<evidence type="ECO:0000313" key="4">
    <source>
        <dbReference type="EMBL" id="GAA4024496.1"/>
    </source>
</evidence>
<reference evidence="5" key="1">
    <citation type="journal article" date="2019" name="Int. J. Syst. Evol. Microbiol.">
        <title>The Global Catalogue of Microorganisms (GCM) 10K type strain sequencing project: providing services to taxonomists for standard genome sequencing and annotation.</title>
        <authorList>
            <consortium name="The Broad Institute Genomics Platform"/>
            <consortium name="The Broad Institute Genome Sequencing Center for Infectious Disease"/>
            <person name="Wu L."/>
            <person name="Ma J."/>
        </authorList>
    </citation>
    <scope>NUCLEOTIDE SEQUENCE [LARGE SCALE GENOMIC DNA]</scope>
    <source>
        <strain evidence="5">JCM 17064</strain>
    </source>
</reference>
<evidence type="ECO:0000313" key="5">
    <source>
        <dbReference type="Proteomes" id="UP001500968"/>
    </source>
</evidence>
<keyword evidence="5" id="KW-1185">Reference proteome</keyword>
<dbReference type="InterPro" id="IPR013549">
    <property type="entry name" value="DUF1731"/>
</dbReference>
<dbReference type="InterPro" id="IPR001509">
    <property type="entry name" value="Epimerase_deHydtase"/>
</dbReference>
<dbReference type="Pfam" id="PF08338">
    <property type="entry name" value="DUF1731"/>
    <property type="match status" value="1"/>
</dbReference>
<dbReference type="SUPFAM" id="SSF51735">
    <property type="entry name" value="NAD(P)-binding Rossmann-fold domains"/>
    <property type="match status" value="1"/>
</dbReference>
<comment type="caution">
    <text evidence="4">The sequence shown here is derived from an EMBL/GenBank/DDBJ whole genome shotgun (WGS) entry which is preliminary data.</text>
</comment>
<protein>
    <submittedName>
        <fullName evidence="4">TIGR01777 family oxidoreductase</fullName>
    </submittedName>
</protein>
<proteinExistence type="inferred from homology"/>
<accession>A0ABP7TEX7</accession>
<dbReference type="PANTHER" id="PTHR11092:SF0">
    <property type="entry name" value="EPIMERASE FAMILY PROTEIN SDR39U1"/>
    <property type="match status" value="1"/>
</dbReference>
<feature type="domain" description="NAD-dependent epimerase/dehydratase" evidence="2">
    <location>
        <begin position="3"/>
        <end position="224"/>
    </location>
</feature>